<evidence type="ECO:0000259" key="8">
    <source>
        <dbReference type="PROSITE" id="PS51698"/>
    </source>
</evidence>
<dbReference type="Pfam" id="PF04564">
    <property type="entry name" value="U-box"/>
    <property type="match status" value="1"/>
</dbReference>
<gene>
    <name evidence="9" type="ORF">FCM35_KLT02584</name>
</gene>
<comment type="caution">
    <text evidence="9">The sequence shown here is derived from an EMBL/GenBank/DDBJ whole genome shotgun (WGS) entry which is preliminary data.</text>
</comment>
<dbReference type="PANTHER" id="PTHR23315:SF63">
    <property type="entry name" value="U-BOX DOMAIN-CONTAINING PROTEIN 16"/>
    <property type="match status" value="1"/>
</dbReference>
<dbReference type="UniPathway" id="UPA00143"/>
<accession>A0A833R7P5</accession>
<evidence type="ECO:0000256" key="7">
    <source>
        <dbReference type="PROSITE-ProRule" id="PRU00259"/>
    </source>
</evidence>
<dbReference type="EMBL" id="SWLB01000011">
    <property type="protein sequence ID" value="KAF3333007.1"/>
    <property type="molecule type" value="Genomic_DNA"/>
</dbReference>
<dbReference type="Gene3D" id="1.20.930.20">
    <property type="entry name" value="Adaptor protein Cbl, N-terminal domain"/>
    <property type="match status" value="1"/>
</dbReference>
<dbReference type="CDD" id="cd21037">
    <property type="entry name" value="MLKL_NTD"/>
    <property type="match status" value="1"/>
</dbReference>
<dbReference type="InterPro" id="IPR045210">
    <property type="entry name" value="RING-Ubox_PUB"/>
</dbReference>
<dbReference type="GO" id="GO:0016567">
    <property type="term" value="P:protein ubiquitination"/>
    <property type="evidence" value="ECO:0007669"/>
    <property type="project" value="UniProtKB-UniPathway"/>
</dbReference>
<dbReference type="Proteomes" id="UP000623129">
    <property type="component" value="Unassembled WGS sequence"/>
</dbReference>
<feature type="repeat" description="ARM" evidence="7">
    <location>
        <begin position="403"/>
        <end position="445"/>
    </location>
</feature>
<dbReference type="InterPro" id="IPR011989">
    <property type="entry name" value="ARM-like"/>
</dbReference>
<evidence type="ECO:0000256" key="1">
    <source>
        <dbReference type="ARBA" id="ARBA00000900"/>
    </source>
</evidence>
<comment type="catalytic activity">
    <reaction evidence="1">
        <text>S-ubiquitinyl-[E2 ubiquitin-conjugating enzyme]-L-cysteine + [acceptor protein]-L-lysine = [E2 ubiquitin-conjugating enzyme]-L-cysteine + N(6)-ubiquitinyl-[acceptor protein]-L-lysine.</text>
        <dbReference type="EC" id="2.3.2.27"/>
    </reaction>
</comment>
<dbReference type="Gene3D" id="1.25.10.10">
    <property type="entry name" value="Leucine-rich Repeat Variant"/>
    <property type="match status" value="1"/>
</dbReference>
<keyword evidence="4" id="KW-0808">Transferase</keyword>
<dbReference type="GO" id="GO:0061630">
    <property type="term" value="F:ubiquitin protein ligase activity"/>
    <property type="evidence" value="ECO:0007669"/>
    <property type="project" value="UniProtKB-EC"/>
</dbReference>
<dbReference type="InterPro" id="IPR058678">
    <property type="entry name" value="ARM_PUB"/>
</dbReference>
<evidence type="ECO:0000256" key="3">
    <source>
        <dbReference type="ARBA" id="ARBA00012483"/>
    </source>
</evidence>
<dbReference type="EC" id="2.3.2.27" evidence="3"/>
<evidence type="ECO:0000256" key="2">
    <source>
        <dbReference type="ARBA" id="ARBA00004906"/>
    </source>
</evidence>
<evidence type="ECO:0000256" key="6">
    <source>
        <dbReference type="ARBA" id="ARBA00022786"/>
    </source>
</evidence>
<keyword evidence="5" id="KW-0677">Repeat</keyword>
<dbReference type="GO" id="GO:0007166">
    <property type="term" value="P:cell surface receptor signaling pathway"/>
    <property type="evidence" value="ECO:0007669"/>
    <property type="project" value="InterPro"/>
</dbReference>
<dbReference type="SUPFAM" id="SSF57850">
    <property type="entry name" value="RING/U-box"/>
    <property type="match status" value="1"/>
</dbReference>
<dbReference type="Gene3D" id="3.30.40.10">
    <property type="entry name" value="Zinc/RING finger domain, C3HC4 (zinc finger)"/>
    <property type="match status" value="1"/>
</dbReference>
<protein>
    <recommendedName>
        <fullName evidence="3">RING-type E3 ubiquitin transferase</fullName>
        <ecNumber evidence="3">2.3.2.27</ecNumber>
    </recommendedName>
</protein>
<reference evidence="9" key="1">
    <citation type="submission" date="2020-01" db="EMBL/GenBank/DDBJ databases">
        <title>Genome sequence of Kobresia littledalei, the first chromosome-level genome in the family Cyperaceae.</title>
        <authorList>
            <person name="Qu G."/>
        </authorList>
    </citation>
    <scope>NUCLEOTIDE SEQUENCE</scope>
    <source>
        <strain evidence="9">C.B.Clarke</strain>
        <tissue evidence="9">Leaf</tissue>
    </source>
</reference>
<dbReference type="PROSITE" id="PS50176">
    <property type="entry name" value="ARM_REPEAT"/>
    <property type="match status" value="1"/>
</dbReference>
<evidence type="ECO:0000256" key="4">
    <source>
        <dbReference type="ARBA" id="ARBA00022679"/>
    </source>
</evidence>
<keyword evidence="6" id="KW-0833">Ubl conjugation pathway</keyword>
<dbReference type="Pfam" id="PF25598">
    <property type="entry name" value="ARM_PUB"/>
    <property type="match status" value="1"/>
</dbReference>
<dbReference type="FunFam" id="3.30.40.10:FF:000114">
    <property type="entry name" value="RING-type E3 ubiquitin transferase"/>
    <property type="match status" value="1"/>
</dbReference>
<keyword evidence="10" id="KW-1185">Reference proteome</keyword>
<dbReference type="PANTHER" id="PTHR23315">
    <property type="entry name" value="U BOX DOMAIN-CONTAINING"/>
    <property type="match status" value="1"/>
</dbReference>
<dbReference type="Pfam" id="PF25368">
    <property type="entry name" value="PUB10_N"/>
    <property type="match status" value="1"/>
</dbReference>
<dbReference type="InterPro" id="IPR057623">
    <property type="entry name" value="PUB12-19-like_N"/>
</dbReference>
<comment type="pathway">
    <text evidence="2">Protein modification; protein ubiquitination.</text>
</comment>
<name>A0A833R7P5_9POAL</name>
<dbReference type="InterPro" id="IPR003613">
    <property type="entry name" value="Ubox_domain"/>
</dbReference>
<dbReference type="InterPro" id="IPR013083">
    <property type="entry name" value="Znf_RING/FYVE/PHD"/>
</dbReference>
<evidence type="ECO:0000313" key="9">
    <source>
        <dbReference type="EMBL" id="KAF3333007.1"/>
    </source>
</evidence>
<dbReference type="InterPro" id="IPR000225">
    <property type="entry name" value="Armadillo"/>
</dbReference>
<dbReference type="CDD" id="cd16664">
    <property type="entry name" value="RING-Ubox_PUB"/>
    <property type="match status" value="1"/>
</dbReference>
<dbReference type="SUPFAM" id="SSF48371">
    <property type="entry name" value="ARM repeat"/>
    <property type="match status" value="1"/>
</dbReference>
<feature type="domain" description="U-box" evidence="8">
    <location>
        <begin position="260"/>
        <end position="334"/>
    </location>
</feature>
<dbReference type="SMART" id="SM00504">
    <property type="entry name" value="Ubox"/>
    <property type="match status" value="1"/>
</dbReference>
<dbReference type="OrthoDB" id="629492at2759"/>
<dbReference type="InterPro" id="IPR059179">
    <property type="entry name" value="MLKL-like_MCAfunc"/>
</dbReference>
<sequence length="671" mass="72758">MAIDSSSCSSSAPSDYDLLCSLLRLSRDVSLYPQPKALPRGSQASLARRCKFLSALFEELLNGSDRNLPRGASLCLREIQLVLQRFKALLADCSARSRMRLLLQSQTVASEFHELNLELATLLDILPISELEISDDVRDLVDLARRQCRRSRPAVNPYEEELKSDVLKLIEQIEREIVPERSSLDAIFQRLGLDDSISCRDEMECLEREIGDRVAQKWTAAMIALVGLVRYAKCVLFGASTPRADLSAGKFSFSDKSELAVPQDFRCPISLELMKDPVVVSSGQTYDRESISKWFGSGHATCPKTGQILTNLELIPNKSLKNLIARWCRENNVPFEGSEPVKTESSSSSANKAALEAARMTATFLVEKLAGSPSVEATNRVVHEIRQLAKSGSDNRLFLAEAGAIPLLVPLFYSANSNLQLNAVTALLNLSILEANKRRIMHAEGAGNALIHIMAEGATWSVKENAAAIVLSLSSVNSYRRRLGRKQQLLERLVELACNGPASTKQDALAAVLCLAGERENISRLVEAGVAKMAVEMLDSEETGETAAAIVAAVSKRGGAEAISVVPGAIAKLVYLMRSGTERARESAAAALVLLCRRIGGPTVQKVAGVAGVEWVIWELMGTGTDRARRKAASLGRIYRKWVIASAMAAGETGQTPALSAVSMSESSMVA</sequence>
<dbReference type="InterPro" id="IPR016024">
    <property type="entry name" value="ARM-type_fold"/>
</dbReference>
<dbReference type="AlphaFoldDB" id="A0A833R7P5"/>
<proteinExistence type="predicted"/>
<dbReference type="SMART" id="SM00185">
    <property type="entry name" value="ARM"/>
    <property type="match status" value="3"/>
</dbReference>
<dbReference type="PROSITE" id="PS51698">
    <property type="entry name" value="U_BOX"/>
    <property type="match status" value="1"/>
</dbReference>
<organism evidence="9 10">
    <name type="scientific">Carex littledalei</name>
    <dbReference type="NCBI Taxonomy" id="544730"/>
    <lineage>
        <taxon>Eukaryota</taxon>
        <taxon>Viridiplantae</taxon>
        <taxon>Streptophyta</taxon>
        <taxon>Embryophyta</taxon>
        <taxon>Tracheophyta</taxon>
        <taxon>Spermatophyta</taxon>
        <taxon>Magnoliopsida</taxon>
        <taxon>Liliopsida</taxon>
        <taxon>Poales</taxon>
        <taxon>Cyperaceae</taxon>
        <taxon>Cyperoideae</taxon>
        <taxon>Cariceae</taxon>
        <taxon>Carex</taxon>
        <taxon>Carex subgen. Euthyceras</taxon>
    </lineage>
</organism>
<evidence type="ECO:0000256" key="5">
    <source>
        <dbReference type="ARBA" id="ARBA00022737"/>
    </source>
</evidence>
<evidence type="ECO:0000313" key="10">
    <source>
        <dbReference type="Proteomes" id="UP000623129"/>
    </source>
</evidence>
<dbReference type="InterPro" id="IPR036537">
    <property type="entry name" value="Adaptor_Cbl_N_dom_sf"/>
</dbReference>